<dbReference type="Pfam" id="PF00194">
    <property type="entry name" value="Carb_anhydrase"/>
    <property type="match status" value="1"/>
</dbReference>
<sequence>MASEWGYQGEHGVDNWGAISATCSDGKNQSPIDINSDVTIDASLGNLVMNYSGQVSNIVNNGHTVQVNVTGDNTLSIDGDTFALKQFHFHTPSENTLNGEHSPLEAHFVHANSNNALAVISVFYQAGLREDSALKQVLSSIPNNNQTIQPSTSIALDSLLPRVRSYYRFSGSLTTPPCSEGVRWFVLKDKQTANQQEIKQLKTIMGNNARPVQPIHARKVLQ</sequence>
<evidence type="ECO:0000256" key="2">
    <source>
        <dbReference type="ARBA" id="ARBA00012925"/>
    </source>
</evidence>
<gene>
    <name evidence="8" type="ORF">MD535_13250</name>
</gene>
<dbReference type="GO" id="GO:0008270">
    <property type="term" value="F:zinc ion binding"/>
    <property type="evidence" value="ECO:0007669"/>
    <property type="project" value="InterPro"/>
</dbReference>
<dbReference type="EMBL" id="JAKRRY010000016">
    <property type="protein sequence ID" value="MCW8346965.1"/>
    <property type="molecule type" value="Genomic_DNA"/>
</dbReference>
<protein>
    <recommendedName>
        <fullName evidence="2">carbonic anhydrase</fullName>
        <ecNumber evidence="2">4.2.1.1</ecNumber>
    </recommendedName>
</protein>
<proteinExistence type="inferred from homology"/>
<evidence type="ECO:0000256" key="1">
    <source>
        <dbReference type="ARBA" id="ARBA00010718"/>
    </source>
</evidence>
<dbReference type="PANTHER" id="PTHR18952">
    <property type="entry name" value="CARBONIC ANHYDRASE"/>
    <property type="match status" value="1"/>
</dbReference>
<evidence type="ECO:0000313" key="8">
    <source>
        <dbReference type="EMBL" id="MCW8346965.1"/>
    </source>
</evidence>
<evidence type="ECO:0000256" key="3">
    <source>
        <dbReference type="ARBA" id="ARBA00022723"/>
    </source>
</evidence>
<reference evidence="8" key="1">
    <citation type="submission" date="2022-02" db="EMBL/GenBank/DDBJ databases">
        <title>Vibrio sp. nov, a new bacterium isolated from seawater.</title>
        <authorList>
            <person name="Yuan Y."/>
        </authorList>
    </citation>
    <scope>NUCLEOTIDE SEQUENCE</scope>
    <source>
        <strain evidence="8">ZSDZ65</strain>
    </source>
</reference>
<accession>A0A9X3CQT7</accession>
<dbReference type="Gene3D" id="3.10.200.10">
    <property type="entry name" value="Alpha carbonic anhydrase"/>
    <property type="match status" value="1"/>
</dbReference>
<dbReference type="PROSITE" id="PS51144">
    <property type="entry name" value="ALPHA_CA_2"/>
    <property type="match status" value="1"/>
</dbReference>
<dbReference type="AlphaFoldDB" id="A0A9X3CQT7"/>
<dbReference type="CDD" id="cd03124">
    <property type="entry name" value="alpha_CA_prokaryotic_like"/>
    <property type="match status" value="1"/>
</dbReference>
<name>A0A9X3CQT7_9VIBR</name>
<dbReference type="PANTHER" id="PTHR18952:SF265">
    <property type="entry name" value="CARBONIC ANHYDRASE"/>
    <property type="match status" value="1"/>
</dbReference>
<evidence type="ECO:0000256" key="6">
    <source>
        <dbReference type="ARBA" id="ARBA00048348"/>
    </source>
</evidence>
<organism evidence="8 9">
    <name type="scientific">Vibrio qingdaonensis</name>
    <dbReference type="NCBI Taxonomy" id="2829491"/>
    <lineage>
        <taxon>Bacteria</taxon>
        <taxon>Pseudomonadati</taxon>
        <taxon>Pseudomonadota</taxon>
        <taxon>Gammaproteobacteria</taxon>
        <taxon>Vibrionales</taxon>
        <taxon>Vibrionaceae</taxon>
        <taxon>Vibrio</taxon>
    </lineage>
</organism>
<dbReference type="EC" id="4.2.1.1" evidence="2"/>
<dbReference type="SMART" id="SM01057">
    <property type="entry name" value="Carb_anhydrase"/>
    <property type="match status" value="1"/>
</dbReference>
<dbReference type="Proteomes" id="UP001155587">
    <property type="component" value="Unassembled WGS sequence"/>
</dbReference>
<keyword evidence="3" id="KW-0479">Metal-binding</keyword>
<dbReference type="RefSeq" id="WP_265675522.1">
    <property type="nucleotide sequence ID" value="NZ_JAKRRY010000016.1"/>
</dbReference>
<keyword evidence="5" id="KW-0456">Lyase</keyword>
<dbReference type="InterPro" id="IPR036398">
    <property type="entry name" value="CA_dom_sf"/>
</dbReference>
<evidence type="ECO:0000256" key="5">
    <source>
        <dbReference type="ARBA" id="ARBA00023239"/>
    </source>
</evidence>
<dbReference type="SUPFAM" id="SSF51069">
    <property type="entry name" value="Carbonic anhydrase"/>
    <property type="match status" value="1"/>
</dbReference>
<evidence type="ECO:0000259" key="7">
    <source>
        <dbReference type="PROSITE" id="PS51144"/>
    </source>
</evidence>
<comment type="similarity">
    <text evidence="1">Belongs to the alpha-carbonic anhydrase family.</text>
</comment>
<dbReference type="InterPro" id="IPR041891">
    <property type="entry name" value="Alpha_CA_prokaryot-like"/>
</dbReference>
<keyword evidence="9" id="KW-1185">Reference proteome</keyword>
<dbReference type="InterPro" id="IPR023561">
    <property type="entry name" value="Carbonic_anhydrase_a-class"/>
</dbReference>
<comment type="caution">
    <text evidence="8">The sequence shown here is derived from an EMBL/GenBank/DDBJ whole genome shotgun (WGS) entry which is preliminary data.</text>
</comment>
<keyword evidence="4" id="KW-0862">Zinc</keyword>
<evidence type="ECO:0000256" key="4">
    <source>
        <dbReference type="ARBA" id="ARBA00022833"/>
    </source>
</evidence>
<dbReference type="GO" id="GO:0004089">
    <property type="term" value="F:carbonate dehydratase activity"/>
    <property type="evidence" value="ECO:0007669"/>
    <property type="project" value="UniProtKB-EC"/>
</dbReference>
<feature type="domain" description="Alpha-carbonic anhydrase" evidence="7">
    <location>
        <begin position="3"/>
        <end position="222"/>
    </location>
</feature>
<dbReference type="InterPro" id="IPR001148">
    <property type="entry name" value="CA_dom"/>
</dbReference>
<evidence type="ECO:0000313" key="9">
    <source>
        <dbReference type="Proteomes" id="UP001155587"/>
    </source>
</evidence>
<comment type="catalytic activity">
    <reaction evidence="6">
        <text>hydrogencarbonate + H(+) = CO2 + H2O</text>
        <dbReference type="Rhea" id="RHEA:10748"/>
        <dbReference type="ChEBI" id="CHEBI:15377"/>
        <dbReference type="ChEBI" id="CHEBI:15378"/>
        <dbReference type="ChEBI" id="CHEBI:16526"/>
        <dbReference type="ChEBI" id="CHEBI:17544"/>
        <dbReference type="EC" id="4.2.1.1"/>
    </reaction>
</comment>